<name>A0ABT9VJJ8_9BACI</name>
<dbReference type="RefSeq" id="WP_044893048.1">
    <property type="nucleotide sequence ID" value="NZ_JAUSTR010000001.1"/>
</dbReference>
<evidence type="ECO:0000256" key="2">
    <source>
        <dbReference type="ARBA" id="ARBA00022475"/>
    </source>
</evidence>
<protein>
    <recommendedName>
        <fullName evidence="6">Phosphatidylglycerol lysyltransferase</fullName>
        <ecNumber evidence="6">2.3.2.3</ecNumber>
    </recommendedName>
    <alternativeName>
        <fullName evidence="6">Lysylphosphatidylglycerol synthase</fullName>
    </alternativeName>
</protein>
<dbReference type="InterPro" id="IPR022791">
    <property type="entry name" value="L-PG_synthase/AglD"/>
</dbReference>
<dbReference type="PANTHER" id="PTHR39087">
    <property type="entry name" value="UPF0104 MEMBRANE PROTEIN MJ1595"/>
    <property type="match status" value="1"/>
</dbReference>
<keyword evidence="6" id="KW-0808">Transferase</keyword>
<comment type="caution">
    <text evidence="7">The sequence shown here is derived from an EMBL/GenBank/DDBJ whole genome shotgun (WGS) entry which is preliminary data.</text>
</comment>
<organism evidence="7 8">
    <name type="scientific">Aeribacillus alveayuensis</name>
    <dbReference type="NCBI Taxonomy" id="279215"/>
    <lineage>
        <taxon>Bacteria</taxon>
        <taxon>Bacillati</taxon>
        <taxon>Bacillota</taxon>
        <taxon>Bacilli</taxon>
        <taxon>Bacillales</taxon>
        <taxon>Bacillaceae</taxon>
        <taxon>Aeribacillus</taxon>
    </lineage>
</organism>
<dbReference type="Proteomes" id="UP001225646">
    <property type="component" value="Unassembled WGS sequence"/>
</dbReference>
<feature type="transmembrane region" description="Helical" evidence="6">
    <location>
        <begin position="151"/>
        <end position="173"/>
    </location>
</feature>
<evidence type="ECO:0000256" key="5">
    <source>
        <dbReference type="ARBA" id="ARBA00023136"/>
    </source>
</evidence>
<feature type="transmembrane region" description="Helical" evidence="6">
    <location>
        <begin position="7"/>
        <end position="25"/>
    </location>
</feature>
<reference evidence="7 8" key="1">
    <citation type="submission" date="2023-07" db="EMBL/GenBank/DDBJ databases">
        <title>Genomic Encyclopedia of Type Strains, Phase IV (KMG-IV): sequencing the most valuable type-strain genomes for metagenomic binning, comparative biology and taxonomic classification.</title>
        <authorList>
            <person name="Goeker M."/>
        </authorList>
    </citation>
    <scope>NUCLEOTIDE SEQUENCE [LARGE SCALE GENOMIC DNA]</scope>
    <source>
        <strain evidence="7 8">DSM 19092</strain>
    </source>
</reference>
<proteinExistence type="inferred from homology"/>
<keyword evidence="3 6" id="KW-0812">Transmembrane</keyword>
<dbReference type="PANTHER" id="PTHR39087:SF2">
    <property type="entry name" value="UPF0104 MEMBRANE PROTEIN MJ1595"/>
    <property type="match status" value="1"/>
</dbReference>
<evidence type="ECO:0000313" key="8">
    <source>
        <dbReference type="Proteomes" id="UP001225646"/>
    </source>
</evidence>
<comment type="function">
    <text evidence="6">Catalyzes the transfer of a lysyl group from L-lysyl-tRNA(Lys) to membrane-bound phosphatidylglycerol (PG), which produces lysylphosphatidylglycerol (LPG), a major component of the bacterial membrane with a positive net charge. LPG synthesis contributes to bacterial virulence as it is involved in the resistance mechanism against cationic antimicrobial peptides (CAMP) produces by the host's immune system (defensins, cathelicidins) and by the competing microorganisms.</text>
</comment>
<evidence type="ECO:0000313" key="7">
    <source>
        <dbReference type="EMBL" id="MDQ0161136.1"/>
    </source>
</evidence>
<dbReference type="EC" id="2.3.2.3" evidence="6"/>
<keyword evidence="8" id="KW-1185">Reference proteome</keyword>
<accession>A0ABT9VJJ8</accession>
<evidence type="ECO:0000256" key="3">
    <source>
        <dbReference type="ARBA" id="ARBA00022692"/>
    </source>
</evidence>
<keyword evidence="6" id="KW-0443">Lipid metabolism</keyword>
<comment type="catalytic activity">
    <reaction evidence="6">
        <text>L-lysyl-tRNA(Lys) + a 1,2-diacyl-sn-glycero-3-phospho-(1'-sn-glycerol) = a 1,2-diacyl-sn-glycero-3-phospho-1'-(3'-O-L-lysyl)-sn-glycerol + tRNA(Lys)</text>
        <dbReference type="Rhea" id="RHEA:10668"/>
        <dbReference type="Rhea" id="RHEA-COMP:9696"/>
        <dbReference type="Rhea" id="RHEA-COMP:9697"/>
        <dbReference type="ChEBI" id="CHEBI:64716"/>
        <dbReference type="ChEBI" id="CHEBI:75792"/>
        <dbReference type="ChEBI" id="CHEBI:78442"/>
        <dbReference type="ChEBI" id="CHEBI:78529"/>
        <dbReference type="EC" id="2.3.2.3"/>
    </reaction>
</comment>
<gene>
    <name evidence="6" type="primary">mprF</name>
    <name evidence="7" type="ORF">J2S06_000206</name>
</gene>
<sequence>MQSKIKMLVGLLLVILCLWLVLFYFDWNILKDMGILIVMHPALLIFMIFVYLQAFLLRAYAWYLYMQKRVLYKVCLSGVFYSMLFNHLLPFKGGDLVRIGIVVLQNENKMKKDEVIHSVLVMRFLDVFILAAISACGGLLLFQNVFIARPFVYIALLAGGLLAFIFLIANKCFKDFYTRHWRLLKAGLIGKQGFYIVSIVIISWFLEGIVLFGVLMDHSNPITWLQAVWVNSLTVGGQFFQITPGGLATYEAMMSFGLKALNVPYATGLAAAVVTHLFKFIFSFIVGIIAFTLHPLDVTRIRSLLKERGFS</sequence>
<evidence type="ECO:0000256" key="6">
    <source>
        <dbReference type="RuleBase" id="RU363042"/>
    </source>
</evidence>
<dbReference type="EMBL" id="JAUSTR010000001">
    <property type="protein sequence ID" value="MDQ0161136.1"/>
    <property type="molecule type" value="Genomic_DNA"/>
</dbReference>
<keyword evidence="5 6" id="KW-0472">Membrane</keyword>
<comment type="similarity">
    <text evidence="6">Belongs to the LPG synthase family.</text>
</comment>
<feature type="transmembrane region" description="Helical" evidence="6">
    <location>
        <begin position="120"/>
        <end position="145"/>
    </location>
</feature>
<feature type="transmembrane region" description="Helical" evidence="6">
    <location>
        <begin position="37"/>
        <end position="63"/>
    </location>
</feature>
<keyword evidence="4 6" id="KW-1133">Transmembrane helix</keyword>
<evidence type="ECO:0000256" key="4">
    <source>
        <dbReference type="ARBA" id="ARBA00022989"/>
    </source>
</evidence>
<keyword evidence="2" id="KW-1003">Cell membrane</keyword>
<keyword evidence="6" id="KW-0046">Antibiotic resistance</keyword>
<feature type="transmembrane region" description="Helical" evidence="6">
    <location>
        <begin position="263"/>
        <end position="293"/>
    </location>
</feature>
<feature type="transmembrane region" description="Helical" evidence="6">
    <location>
        <begin position="194"/>
        <end position="216"/>
    </location>
</feature>
<comment type="subcellular location">
    <subcellularLocation>
        <location evidence="1 6">Cell membrane</location>
        <topology evidence="1 6">Multi-pass membrane protein</topology>
    </subcellularLocation>
</comment>
<evidence type="ECO:0000256" key="1">
    <source>
        <dbReference type="ARBA" id="ARBA00004651"/>
    </source>
</evidence>
<dbReference type="Pfam" id="PF03706">
    <property type="entry name" value="LPG_synthase_TM"/>
    <property type="match status" value="1"/>
</dbReference>